<accession>A0ABM7H5C3</accession>
<dbReference type="RefSeq" id="WP_221058232.1">
    <property type="nucleotide sequence ID" value="NZ_AP019781.1"/>
</dbReference>
<protein>
    <recommendedName>
        <fullName evidence="3">GlcNAc-PI de-N-acetylase</fullName>
    </recommendedName>
</protein>
<evidence type="ECO:0000313" key="1">
    <source>
        <dbReference type="EMBL" id="BBL67877.1"/>
    </source>
</evidence>
<dbReference type="EMBL" id="AP019781">
    <property type="protein sequence ID" value="BBL67877.1"/>
    <property type="molecule type" value="Genomic_DNA"/>
</dbReference>
<reference evidence="1 2" key="1">
    <citation type="submission" date="2019-06" db="EMBL/GenBank/DDBJ databases">
        <title>Complete genome sequence of Methanoculleus chikugoensis strain MG62.</title>
        <authorList>
            <person name="Asakawa S."/>
            <person name="Dianou D."/>
        </authorList>
    </citation>
    <scope>NUCLEOTIDE SEQUENCE [LARGE SCALE GENOMIC DNA]</scope>
    <source>
        <strain evidence="1 2">MG62</strain>
    </source>
</reference>
<organism evidence="1 2">
    <name type="scientific">Methanoculleus chikugoensis</name>
    <dbReference type="NCBI Taxonomy" id="118126"/>
    <lineage>
        <taxon>Archaea</taxon>
        <taxon>Methanobacteriati</taxon>
        <taxon>Methanobacteriota</taxon>
        <taxon>Stenosarchaea group</taxon>
        <taxon>Methanomicrobia</taxon>
        <taxon>Methanomicrobiales</taxon>
        <taxon>Methanomicrobiaceae</taxon>
        <taxon>Methanoculleus</taxon>
    </lineage>
</organism>
<evidence type="ECO:0000313" key="2">
    <source>
        <dbReference type="Proteomes" id="UP000824969"/>
    </source>
</evidence>
<sequence>MMRPVYLAVTIAIFLLTLPAGVSAIDTALAVYVGAHPDDIDIGMSGSLYKYDLNRHPILWIVVTDGGADRREYGLESDAARAWVKDDGTDSKNWVAPNGQVFNRGFYSNDLSRKRCGLNGSYQHVFLDNSSMIQEFDWRSRVDARVGSGVVEKVQMSYPDPSNSSQSYLYPDGGLHNGTMKNVYSEKLAEGLAETIYQTIISGNYSKDMILIHSHAPVHIARNSHEHPDHEMTGNAVLAAIDLLVVNYGIKSVDATWYTIYNPIRPGLGYVQTKENIVNYKNSKSNLVKTDWETAYNVQIGRKFYWIEYPNDPGDFEYVVREDYPAKQSQWNLFTSRNYV</sequence>
<gene>
    <name evidence="1" type="ORF">MchiMG62_10580</name>
</gene>
<evidence type="ECO:0008006" key="3">
    <source>
        <dbReference type="Google" id="ProtNLM"/>
    </source>
</evidence>
<proteinExistence type="predicted"/>
<name>A0ABM7H5C3_9EURY</name>
<dbReference type="Proteomes" id="UP000824969">
    <property type="component" value="Chromosome"/>
</dbReference>
<keyword evidence="2" id="KW-1185">Reference proteome</keyword>
<dbReference type="GeneID" id="66130578"/>